<name>A0A6J6CYE3_9ZZZZ</name>
<reference evidence="2" key="1">
    <citation type="submission" date="2020-05" db="EMBL/GenBank/DDBJ databases">
        <authorList>
            <person name="Chiriac C."/>
            <person name="Salcher M."/>
            <person name="Ghai R."/>
            <person name="Kavagutti S V."/>
        </authorList>
    </citation>
    <scope>NUCLEOTIDE SEQUENCE</scope>
</reference>
<proteinExistence type="predicted"/>
<dbReference type="EMBL" id="CAEZSZ010000067">
    <property type="protein sequence ID" value="CAB4556661.1"/>
    <property type="molecule type" value="Genomic_DNA"/>
</dbReference>
<keyword evidence="1" id="KW-0812">Transmembrane</keyword>
<dbReference type="AlphaFoldDB" id="A0A6J6CYE3"/>
<gene>
    <name evidence="2" type="ORF">UFOPK1561_00642</name>
</gene>
<organism evidence="2">
    <name type="scientific">freshwater metagenome</name>
    <dbReference type="NCBI Taxonomy" id="449393"/>
    <lineage>
        <taxon>unclassified sequences</taxon>
        <taxon>metagenomes</taxon>
        <taxon>ecological metagenomes</taxon>
    </lineage>
</organism>
<keyword evidence="1" id="KW-1133">Transmembrane helix</keyword>
<sequence>MTNPSSQTEKVSVRRSPKYLTFMITGAVIGVIVAAVIGLTIPEQQRTAEPVVTYLIAYIGGIGVVLGIVVALIVDRIGLSKAKTVEATKLKQ</sequence>
<evidence type="ECO:0000256" key="1">
    <source>
        <dbReference type="SAM" id="Phobius"/>
    </source>
</evidence>
<feature type="transmembrane region" description="Helical" evidence="1">
    <location>
        <begin position="20"/>
        <end position="41"/>
    </location>
</feature>
<feature type="transmembrane region" description="Helical" evidence="1">
    <location>
        <begin position="53"/>
        <end position="74"/>
    </location>
</feature>
<accession>A0A6J6CYE3</accession>
<protein>
    <submittedName>
        <fullName evidence="2">Unannotated protein</fullName>
    </submittedName>
</protein>
<keyword evidence="1" id="KW-0472">Membrane</keyword>
<evidence type="ECO:0000313" key="2">
    <source>
        <dbReference type="EMBL" id="CAB4556661.1"/>
    </source>
</evidence>